<dbReference type="SUPFAM" id="SSF55031">
    <property type="entry name" value="Bacterial exopeptidase dimerisation domain"/>
    <property type="match status" value="1"/>
</dbReference>
<dbReference type="PIRSF" id="PIRSF005962">
    <property type="entry name" value="Pept_M20D_amidohydro"/>
    <property type="match status" value="1"/>
</dbReference>
<organism evidence="4 5">
    <name type="scientific">Peptacetobacter hiranonis (strain DSM 13275 / JCM 10541 / KCTC 15199 / TO-931)</name>
    <name type="common">Clostridium hiranonis</name>
    <dbReference type="NCBI Taxonomy" id="500633"/>
    <lineage>
        <taxon>Bacteria</taxon>
        <taxon>Bacillati</taxon>
        <taxon>Bacillota</taxon>
        <taxon>Clostridia</taxon>
        <taxon>Peptostreptococcales</taxon>
        <taxon>Peptostreptococcaceae</taxon>
        <taxon>Peptacetobacter</taxon>
    </lineage>
</organism>
<dbReference type="Gene3D" id="3.40.630.10">
    <property type="entry name" value="Zn peptidases"/>
    <property type="match status" value="1"/>
</dbReference>
<keyword evidence="1 4" id="KW-0378">Hydrolase</keyword>
<dbReference type="SUPFAM" id="SSF53187">
    <property type="entry name" value="Zn-dependent exopeptidases"/>
    <property type="match status" value="1"/>
</dbReference>
<evidence type="ECO:0000313" key="5">
    <source>
        <dbReference type="Proteomes" id="UP000003178"/>
    </source>
</evidence>
<protein>
    <submittedName>
        <fullName evidence="4">Amidohydrolase</fullName>
    </submittedName>
</protein>
<evidence type="ECO:0000256" key="2">
    <source>
        <dbReference type="PIRSR" id="PIRSR005962-1"/>
    </source>
</evidence>
<dbReference type="InterPro" id="IPR011650">
    <property type="entry name" value="Peptidase_M20_dimer"/>
</dbReference>
<keyword evidence="2" id="KW-0479">Metal-binding</keyword>
<comment type="caution">
    <text evidence="4">The sequence shown here is derived from an EMBL/GenBank/DDBJ whole genome shotgun (WGS) entry which is preliminary data.</text>
</comment>
<feature type="binding site" evidence="2">
    <location>
        <position position="347"/>
    </location>
    <ligand>
        <name>Mn(2+)</name>
        <dbReference type="ChEBI" id="CHEBI:29035"/>
        <label>2</label>
    </ligand>
</feature>
<dbReference type="PANTHER" id="PTHR11014:SF98">
    <property type="entry name" value="N-ACETYLDIAMINOPIMELATE DEACETYLASE"/>
    <property type="match status" value="1"/>
</dbReference>
<dbReference type="NCBIfam" id="TIGR01891">
    <property type="entry name" value="amidohydrolases"/>
    <property type="match status" value="1"/>
</dbReference>
<dbReference type="eggNOG" id="COG1473">
    <property type="taxonomic scope" value="Bacteria"/>
</dbReference>
<comment type="cofactor">
    <cofactor evidence="2">
        <name>Mn(2+)</name>
        <dbReference type="ChEBI" id="CHEBI:29035"/>
    </cofactor>
    <text evidence="2">The Mn(2+) ion enhances activity.</text>
</comment>
<dbReference type="Pfam" id="PF07687">
    <property type="entry name" value="M20_dimer"/>
    <property type="match status" value="1"/>
</dbReference>
<dbReference type="Proteomes" id="UP000003178">
    <property type="component" value="Unassembled WGS sequence"/>
</dbReference>
<feature type="binding site" evidence="2">
    <location>
        <position position="125"/>
    </location>
    <ligand>
        <name>Mn(2+)</name>
        <dbReference type="ChEBI" id="CHEBI:29035"/>
        <label>2</label>
    </ligand>
</feature>
<dbReference type="GO" id="GO:0046872">
    <property type="term" value="F:metal ion binding"/>
    <property type="evidence" value="ECO:0007669"/>
    <property type="project" value="UniProtKB-KW"/>
</dbReference>
<dbReference type="GO" id="GO:0050118">
    <property type="term" value="F:N-acetyldiaminopimelate deacetylase activity"/>
    <property type="evidence" value="ECO:0007669"/>
    <property type="project" value="TreeGrafter"/>
</dbReference>
<keyword evidence="5" id="KW-1185">Reference proteome</keyword>
<dbReference type="AlphaFoldDB" id="B6FY70"/>
<gene>
    <name evidence="4" type="ORF">CLOHIR_00821</name>
</gene>
<proteinExistence type="predicted"/>
<dbReference type="EMBL" id="ABWP01000032">
    <property type="protein sequence ID" value="EEA85516.1"/>
    <property type="molecule type" value="Genomic_DNA"/>
</dbReference>
<dbReference type="GO" id="GO:0019877">
    <property type="term" value="P:diaminopimelate biosynthetic process"/>
    <property type="evidence" value="ECO:0007669"/>
    <property type="project" value="TreeGrafter"/>
</dbReference>
<evidence type="ECO:0000256" key="1">
    <source>
        <dbReference type="ARBA" id="ARBA00022801"/>
    </source>
</evidence>
<evidence type="ECO:0000313" key="4">
    <source>
        <dbReference type="EMBL" id="EEA85516.1"/>
    </source>
</evidence>
<feature type="binding site" evidence="2">
    <location>
        <position position="151"/>
    </location>
    <ligand>
        <name>Mn(2+)</name>
        <dbReference type="ChEBI" id="CHEBI:29035"/>
        <label>2</label>
    </ligand>
</feature>
<accession>B6FY70</accession>
<feature type="binding site" evidence="2">
    <location>
        <position position="89"/>
    </location>
    <ligand>
        <name>Mn(2+)</name>
        <dbReference type="ChEBI" id="CHEBI:29035"/>
        <label>2</label>
    </ligand>
</feature>
<dbReference type="Gene3D" id="3.30.70.360">
    <property type="match status" value="1"/>
</dbReference>
<dbReference type="InterPro" id="IPR002933">
    <property type="entry name" value="Peptidase_M20"/>
</dbReference>
<dbReference type="HOGENOM" id="CLU_023257_0_0_9"/>
<feature type="binding site" evidence="2">
    <location>
        <position position="91"/>
    </location>
    <ligand>
        <name>Mn(2+)</name>
        <dbReference type="ChEBI" id="CHEBI:29035"/>
        <label>2</label>
    </ligand>
</feature>
<dbReference type="Pfam" id="PF01546">
    <property type="entry name" value="Peptidase_M20"/>
    <property type="match status" value="1"/>
</dbReference>
<dbReference type="FunFam" id="3.30.70.360:FF:000001">
    <property type="entry name" value="N-acetyldiaminopimelate deacetylase"/>
    <property type="match status" value="1"/>
</dbReference>
<dbReference type="PANTHER" id="PTHR11014">
    <property type="entry name" value="PEPTIDASE M20 FAMILY MEMBER"/>
    <property type="match status" value="1"/>
</dbReference>
<dbReference type="InterPro" id="IPR036264">
    <property type="entry name" value="Bact_exopeptidase_dim_dom"/>
</dbReference>
<keyword evidence="2" id="KW-0464">Manganese</keyword>
<name>B6FY70_PEPHT</name>
<reference evidence="4 5" key="2">
    <citation type="submission" date="2008-10" db="EMBL/GenBank/DDBJ databases">
        <title>Draft genome sequence of Clostridium hiranonis (DSM 13275).</title>
        <authorList>
            <person name="Sudarsanam P."/>
            <person name="Ley R."/>
            <person name="Guruge J."/>
            <person name="Turnbaugh P.J."/>
            <person name="Mahowald M."/>
            <person name="Liep D."/>
            <person name="Gordon J."/>
        </authorList>
    </citation>
    <scope>NUCLEOTIDE SEQUENCE [LARGE SCALE GENOMIC DNA]</scope>
    <source>
        <strain evidence="4 5">DSM 13275</strain>
    </source>
</reference>
<evidence type="ECO:0000259" key="3">
    <source>
        <dbReference type="Pfam" id="PF07687"/>
    </source>
</evidence>
<reference evidence="4 5" key="1">
    <citation type="submission" date="2008-09" db="EMBL/GenBank/DDBJ databases">
        <authorList>
            <person name="Fulton L."/>
            <person name="Clifton S."/>
            <person name="Fulton B."/>
            <person name="Xu J."/>
            <person name="Minx P."/>
            <person name="Pepin K.H."/>
            <person name="Johnson M."/>
            <person name="Thiruvilangam P."/>
            <person name="Bhonagiri V."/>
            <person name="Nash W.E."/>
            <person name="Mardis E.R."/>
            <person name="Wilson R.K."/>
        </authorList>
    </citation>
    <scope>NUCLEOTIDE SEQUENCE [LARGE SCALE GENOMIC DNA]</scope>
    <source>
        <strain evidence="4 5">DSM 13275</strain>
    </source>
</reference>
<sequence length="377" mass="42425">MRFLRDFSFLEGVMKHHREVLHEVAELGREEFKTSEYIRSYLDKLGVEYDEWLGTGTAGIIRGKDAKRTIAFRADIDGLMTECGVQHLCGHDGHTSILLGLVEYVNANKEKLNDNFVFIFQPAEEGPGGAEALVNEGIFKYYGVDQIYGLHIYPEIPEGKVGIREGYFLSQIGDFEIDIYGKSSHGGSAPEAGIDAITIYASLVSSMQTIVSRNISPIDNAVVSIGKVEGGSRRNIIAEHVHLEGTIRCFKPEVYSKIKERFYEIADGFSKAFNCEIKVTIRDDYHPVNNNSELCQEFIEAVGDDKVKILDPLMIADDFSYYREEVPGIFFMLGARNEEKGFVNGLHNLRFNFDEKICVNALDAYVSMLEYKGSMDK</sequence>
<dbReference type="STRING" id="500633.CLOHIR_00821"/>
<feature type="domain" description="Peptidase M20 dimerisation" evidence="3">
    <location>
        <begin position="172"/>
        <end position="265"/>
    </location>
</feature>
<dbReference type="InterPro" id="IPR017439">
    <property type="entry name" value="Amidohydrolase"/>
</dbReference>